<dbReference type="InterPro" id="IPR004358">
    <property type="entry name" value="Sig_transdc_His_kin-like_C"/>
</dbReference>
<feature type="compositionally biased region" description="Low complexity" evidence="12">
    <location>
        <begin position="804"/>
        <end position="825"/>
    </location>
</feature>
<keyword evidence="6" id="KW-0547">Nucleotide-binding</keyword>
<dbReference type="Pfam" id="PF01590">
    <property type="entry name" value="GAF"/>
    <property type="match status" value="1"/>
</dbReference>
<dbReference type="RefSeq" id="WP_209484179.1">
    <property type="nucleotide sequence ID" value="NZ_JAGGKQ010000006.1"/>
</dbReference>
<reference evidence="15" key="1">
    <citation type="submission" date="2021-03" db="EMBL/GenBank/DDBJ databases">
        <title>Genomic Encyclopedia of Type Strains, Phase IV (KMG-IV): sequencing the most valuable type-strain genomes for metagenomic binning, comparative biology and taxonomic classification.</title>
        <authorList>
            <person name="Goeker M."/>
        </authorList>
    </citation>
    <scope>NUCLEOTIDE SEQUENCE</scope>
    <source>
        <strain evidence="15">DSM 23564</strain>
    </source>
</reference>
<gene>
    <name evidence="15" type="ORF">J2751_001236</name>
</gene>
<dbReference type="GO" id="GO:0016020">
    <property type="term" value="C:membrane"/>
    <property type="evidence" value="ECO:0007669"/>
    <property type="project" value="UniProtKB-SubCell"/>
</dbReference>
<dbReference type="Pfam" id="PF02518">
    <property type="entry name" value="HATPase_c"/>
    <property type="match status" value="1"/>
</dbReference>
<keyword evidence="16" id="KW-1185">Reference proteome</keyword>
<name>A0A8T4GEZ5_9EURY</name>
<dbReference type="GO" id="GO:0000156">
    <property type="term" value="F:phosphorelay response regulator activity"/>
    <property type="evidence" value="ECO:0007669"/>
    <property type="project" value="TreeGrafter"/>
</dbReference>
<keyword evidence="10" id="KW-0902">Two-component regulatory system</keyword>
<dbReference type="SMART" id="SM00065">
    <property type="entry name" value="GAF"/>
    <property type="match status" value="2"/>
</dbReference>
<dbReference type="InterPro" id="IPR005467">
    <property type="entry name" value="His_kinase_dom"/>
</dbReference>
<dbReference type="AlphaFoldDB" id="A0A8T4GEZ5"/>
<evidence type="ECO:0000256" key="5">
    <source>
        <dbReference type="ARBA" id="ARBA00022692"/>
    </source>
</evidence>
<dbReference type="Pfam" id="PF00989">
    <property type="entry name" value="PAS"/>
    <property type="match status" value="1"/>
</dbReference>
<dbReference type="InterPro" id="IPR013656">
    <property type="entry name" value="PAS_4"/>
</dbReference>
<protein>
    <recommendedName>
        <fullName evidence="3">histidine kinase</fullName>
        <ecNumber evidence="3">2.7.13.3</ecNumber>
    </recommendedName>
</protein>
<dbReference type="Pfam" id="PF13188">
    <property type="entry name" value="PAS_8"/>
    <property type="match status" value="1"/>
</dbReference>
<comment type="caution">
    <text evidence="15">The sequence shown here is derived from an EMBL/GenBank/DDBJ whole genome shotgun (WGS) entry which is preliminary data.</text>
</comment>
<dbReference type="InterPro" id="IPR013767">
    <property type="entry name" value="PAS_fold"/>
</dbReference>
<keyword evidence="5" id="KW-0812">Transmembrane</keyword>
<dbReference type="PANTHER" id="PTHR42878:SF7">
    <property type="entry name" value="SENSOR HISTIDINE KINASE GLRK"/>
    <property type="match status" value="1"/>
</dbReference>
<dbReference type="EC" id="2.7.13.3" evidence="3"/>
<sequence>MDTEGRPVHVGTPVDEPWGELPDGTRTIADVSEAPGSPEDAGGERDLVVVRLDDGGVTDETARTARLRRVRERFPDASVLTYTVDDDVDAANDAGRHDATYVSGRRLAADGETLADRVGRVDPPTGDERTTGRNTNDEFLERFLRATADRSTDIETKIDRLLEIGRERLDLTIGFTSRIEADRFEVTQQLGADELFQSFIDADMVSPDGTVGLETTYCRRTIEDGGTTAFTNPEEDGWSDDPAYELFGLETYIGGRVVAEGEILGTLCFADEETRDRSFTDDERLFVELLAEWLGQEFERQQARDRREAATTRLENTLERIDDAFFALNDDWKFTYVNEKAAALLDRDADALVGTHVWSEFPDALGQQYESAYRKAMTTQEPVSFEDHYEPLDLWTNVRAYPSEDGLSVFFTDVTDRKRREERLEQLLGTAERLQRAEDAEEVATQLVGAARDVLGYQTNGVELYDEDAGTLEVVTWSDEAADQLGEWGPRPIGADTSGEALETGEHVVSPDVTERDDGRDYGEVRSVIAVPLGTHGVFSVGSPETDAFDEDDLSVVKLLATTATAAFDRVDRQRRLHTYESALENVDDMVCVLDSDGIVTYATAPFAAWLGVDRETLIGQSLGGQLSDPDTHDALSTGEGGTHTVDEAITSLGRNGEHGGAETLAIDVTVERRAVGNGGLSDEHPVNGTVRDHGEGDGRRRGELRLSLLDDGSGEVVGSLVDTTDLYRTRTELTRERGRFNRLFERLPDPVIEVVHGADDTTIQSVNPAFESQFGYDEAALRGRPIGDLDLRYDSLDPDKSTTDGSPTDGSPTDGSPTDGSTTGEASIDRRVREEGYVTDEIRRRTVDGPREFLFRGFTYEAPDETYAFGIYTDITDRKHRERYLSVVNRILRHNLRNELNVVFGFASEIADRTDDETIADYADRIETTAKRLSGLGDGAREIKEIVEQGSNERPGPVPVRPAVESVAARYAEDHPDARIDVSVPESVTVRVDDRFDRVLDHLVENAIVHARGDAPRVSITAEHDPVRGAVTVRVADDGPGIPTEIREVVSGDAEISQLKHNSGIGLWIVAWVVEAYGGTVGFEPGIDGEGTTVRLRLPAADPPTRD</sequence>
<evidence type="ECO:0000256" key="4">
    <source>
        <dbReference type="ARBA" id="ARBA00022679"/>
    </source>
</evidence>
<dbReference type="InterPro" id="IPR003018">
    <property type="entry name" value="GAF"/>
</dbReference>
<evidence type="ECO:0000256" key="9">
    <source>
        <dbReference type="ARBA" id="ARBA00022989"/>
    </source>
</evidence>
<dbReference type="CDD" id="cd00075">
    <property type="entry name" value="HATPase"/>
    <property type="match status" value="1"/>
</dbReference>
<evidence type="ECO:0000313" key="15">
    <source>
        <dbReference type="EMBL" id="MBP1922230.1"/>
    </source>
</evidence>
<dbReference type="Gene3D" id="3.30.450.20">
    <property type="entry name" value="PAS domain"/>
    <property type="match status" value="3"/>
</dbReference>
<dbReference type="SUPFAM" id="SSF55785">
    <property type="entry name" value="PYP-like sensor domain (PAS domain)"/>
    <property type="match status" value="3"/>
</dbReference>
<dbReference type="SMART" id="SM00091">
    <property type="entry name" value="PAS"/>
    <property type="match status" value="3"/>
</dbReference>
<dbReference type="GO" id="GO:0005524">
    <property type="term" value="F:ATP binding"/>
    <property type="evidence" value="ECO:0007669"/>
    <property type="project" value="UniProtKB-KW"/>
</dbReference>
<evidence type="ECO:0000256" key="2">
    <source>
        <dbReference type="ARBA" id="ARBA00004141"/>
    </source>
</evidence>
<dbReference type="InterPro" id="IPR003594">
    <property type="entry name" value="HATPase_dom"/>
</dbReference>
<dbReference type="Proteomes" id="UP000823588">
    <property type="component" value="Unassembled WGS sequence"/>
</dbReference>
<feature type="region of interest" description="Disordered" evidence="12">
    <location>
        <begin position="625"/>
        <end position="644"/>
    </location>
</feature>
<dbReference type="GO" id="GO:0006355">
    <property type="term" value="P:regulation of DNA-templated transcription"/>
    <property type="evidence" value="ECO:0007669"/>
    <property type="project" value="InterPro"/>
</dbReference>
<dbReference type="SUPFAM" id="SSF55781">
    <property type="entry name" value="GAF domain-like"/>
    <property type="match status" value="2"/>
</dbReference>
<dbReference type="Pfam" id="PF08448">
    <property type="entry name" value="PAS_4"/>
    <property type="match status" value="1"/>
</dbReference>
<dbReference type="InterPro" id="IPR050351">
    <property type="entry name" value="BphY/WalK/GraS-like"/>
</dbReference>
<keyword evidence="8" id="KW-0067">ATP-binding</keyword>
<feature type="domain" description="Histidine kinase" evidence="13">
    <location>
        <begin position="892"/>
        <end position="1103"/>
    </location>
</feature>
<proteinExistence type="predicted"/>
<evidence type="ECO:0000256" key="10">
    <source>
        <dbReference type="ARBA" id="ARBA00023012"/>
    </source>
</evidence>
<dbReference type="GO" id="GO:0007234">
    <property type="term" value="P:osmosensory signaling via phosphorelay pathway"/>
    <property type="evidence" value="ECO:0007669"/>
    <property type="project" value="TreeGrafter"/>
</dbReference>
<evidence type="ECO:0000313" key="16">
    <source>
        <dbReference type="Proteomes" id="UP000823588"/>
    </source>
</evidence>
<dbReference type="CDD" id="cd00130">
    <property type="entry name" value="PAS"/>
    <property type="match status" value="3"/>
</dbReference>
<feature type="compositionally biased region" description="Basic and acidic residues" evidence="12">
    <location>
        <begin position="682"/>
        <end position="700"/>
    </location>
</feature>
<evidence type="ECO:0000256" key="1">
    <source>
        <dbReference type="ARBA" id="ARBA00000085"/>
    </source>
</evidence>
<dbReference type="PRINTS" id="PR00344">
    <property type="entry name" value="BCTRLSENSOR"/>
</dbReference>
<evidence type="ECO:0000259" key="14">
    <source>
        <dbReference type="PROSITE" id="PS50112"/>
    </source>
</evidence>
<keyword evidence="9" id="KW-1133">Transmembrane helix</keyword>
<keyword evidence="4" id="KW-0808">Transferase</keyword>
<keyword evidence="7" id="KW-0418">Kinase</keyword>
<dbReference type="InterPro" id="IPR029016">
    <property type="entry name" value="GAF-like_dom_sf"/>
</dbReference>
<evidence type="ECO:0000256" key="7">
    <source>
        <dbReference type="ARBA" id="ARBA00022777"/>
    </source>
</evidence>
<feature type="region of interest" description="Disordered" evidence="12">
    <location>
        <begin position="792"/>
        <end position="836"/>
    </location>
</feature>
<dbReference type="InterPro" id="IPR035965">
    <property type="entry name" value="PAS-like_dom_sf"/>
</dbReference>
<dbReference type="PROSITE" id="PS50109">
    <property type="entry name" value="HIS_KIN"/>
    <property type="match status" value="1"/>
</dbReference>
<dbReference type="Gene3D" id="3.30.565.10">
    <property type="entry name" value="Histidine kinase-like ATPase, C-terminal domain"/>
    <property type="match status" value="1"/>
</dbReference>
<feature type="domain" description="PAS" evidence="14">
    <location>
        <begin position="310"/>
        <end position="361"/>
    </location>
</feature>
<comment type="subcellular location">
    <subcellularLocation>
        <location evidence="2">Membrane</location>
        <topology evidence="2">Multi-pass membrane protein</topology>
    </subcellularLocation>
</comment>
<dbReference type="GO" id="GO:0004673">
    <property type="term" value="F:protein histidine kinase activity"/>
    <property type="evidence" value="ECO:0007669"/>
    <property type="project" value="UniProtKB-EC"/>
</dbReference>
<evidence type="ECO:0000256" key="11">
    <source>
        <dbReference type="ARBA" id="ARBA00023136"/>
    </source>
</evidence>
<dbReference type="PROSITE" id="PS50112">
    <property type="entry name" value="PAS"/>
    <property type="match status" value="2"/>
</dbReference>
<dbReference type="EMBL" id="JAGGKQ010000006">
    <property type="protein sequence ID" value="MBP1922230.1"/>
    <property type="molecule type" value="Genomic_DNA"/>
</dbReference>
<evidence type="ECO:0000259" key="13">
    <source>
        <dbReference type="PROSITE" id="PS50109"/>
    </source>
</evidence>
<keyword evidence="11" id="KW-0472">Membrane</keyword>
<dbReference type="OrthoDB" id="106630at2157"/>
<feature type="domain" description="PAS" evidence="14">
    <location>
        <begin position="576"/>
        <end position="636"/>
    </location>
</feature>
<dbReference type="Gene3D" id="3.30.450.40">
    <property type="match status" value="2"/>
</dbReference>
<accession>A0A8T4GEZ5</accession>
<organism evidence="15 16">
    <name type="scientific">Halorubrum alkaliphilum</name>
    <dbReference type="NCBI Taxonomy" id="261290"/>
    <lineage>
        <taxon>Archaea</taxon>
        <taxon>Methanobacteriati</taxon>
        <taxon>Methanobacteriota</taxon>
        <taxon>Stenosarchaea group</taxon>
        <taxon>Halobacteria</taxon>
        <taxon>Halobacteriales</taxon>
        <taxon>Haloferacaceae</taxon>
        <taxon>Halorubrum</taxon>
    </lineage>
</organism>
<dbReference type="Pfam" id="PF13185">
    <property type="entry name" value="GAF_2"/>
    <property type="match status" value="1"/>
</dbReference>
<dbReference type="InterPro" id="IPR000014">
    <property type="entry name" value="PAS"/>
</dbReference>
<feature type="region of interest" description="Disordered" evidence="12">
    <location>
        <begin position="1"/>
        <end position="46"/>
    </location>
</feature>
<dbReference type="GO" id="GO:0030295">
    <property type="term" value="F:protein kinase activator activity"/>
    <property type="evidence" value="ECO:0007669"/>
    <property type="project" value="TreeGrafter"/>
</dbReference>
<evidence type="ECO:0000256" key="3">
    <source>
        <dbReference type="ARBA" id="ARBA00012438"/>
    </source>
</evidence>
<evidence type="ECO:0000256" key="6">
    <source>
        <dbReference type="ARBA" id="ARBA00022741"/>
    </source>
</evidence>
<dbReference type="PANTHER" id="PTHR42878">
    <property type="entry name" value="TWO-COMPONENT HISTIDINE KINASE"/>
    <property type="match status" value="1"/>
</dbReference>
<evidence type="ECO:0000256" key="12">
    <source>
        <dbReference type="SAM" id="MobiDB-lite"/>
    </source>
</evidence>
<dbReference type="NCBIfam" id="TIGR00229">
    <property type="entry name" value="sensory_box"/>
    <property type="match status" value="1"/>
</dbReference>
<comment type="catalytic activity">
    <reaction evidence="1">
        <text>ATP + protein L-histidine = ADP + protein N-phospho-L-histidine.</text>
        <dbReference type="EC" id="2.7.13.3"/>
    </reaction>
</comment>
<dbReference type="SMART" id="SM00387">
    <property type="entry name" value="HATPase_c"/>
    <property type="match status" value="1"/>
</dbReference>
<evidence type="ECO:0000256" key="8">
    <source>
        <dbReference type="ARBA" id="ARBA00022840"/>
    </source>
</evidence>
<feature type="region of interest" description="Disordered" evidence="12">
    <location>
        <begin position="677"/>
        <end position="700"/>
    </location>
</feature>
<feature type="compositionally biased region" description="Basic and acidic residues" evidence="12">
    <location>
        <begin position="792"/>
        <end position="803"/>
    </location>
</feature>
<dbReference type="SUPFAM" id="SSF55874">
    <property type="entry name" value="ATPase domain of HSP90 chaperone/DNA topoisomerase II/histidine kinase"/>
    <property type="match status" value="1"/>
</dbReference>
<dbReference type="InterPro" id="IPR036890">
    <property type="entry name" value="HATPase_C_sf"/>
</dbReference>